<feature type="region of interest" description="Disordered" evidence="1">
    <location>
        <begin position="1"/>
        <end position="72"/>
    </location>
</feature>
<dbReference type="AlphaFoldDB" id="A0A2K3JN06"/>
<feature type="non-terminal residue" evidence="2">
    <location>
        <position position="1"/>
    </location>
</feature>
<feature type="compositionally biased region" description="Basic and acidic residues" evidence="1">
    <location>
        <begin position="1"/>
        <end position="45"/>
    </location>
</feature>
<comment type="caution">
    <text evidence="2">The sequence shown here is derived from an EMBL/GenBank/DDBJ whole genome shotgun (WGS) entry which is preliminary data.</text>
</comment>
<protein>
    <submittedName>
        <fullName evidence="2">Uncharacterized protein</fullName>
    </submittedName>
</protein>
<accession>A0A2K3JN06</accession>
<evidence type="ECO:0000313" key="3">
    <source>
        <dbReference type="Proteomes" id="UP000236291"/>
    </source>
</evidence>
<gene>
    <name evidence="2" type="ORF">L195_g049036</name>
</gene>
<evidence type="ECO:0000256" key="1">
    <source>
        <dbReference type="SAM" id="MobiDB-lite"/>
    </source>
</evidence>
<reference evidence="2 3" key="1">
    <citation type="journal article" date="2014" name="Am. J. Bot.">
        <title>Genome assembly and annotation for red clover (Trifolium pratense; Fabaceae).</title>
        <authorList>
            <person name="Istvanek J."/>
            <person name="Jaros M."/>
            <person name="Krenek A."/>
            <person name="Repkova J."/>
        </authorList>
    </citation>
    <scope>NUCLEOTIDE SEQUENCE [LARGE SCALE GENOMIC DNA]</scope>
    <source>
        <strain evidence="3">cv. Tatra</strain>
        <tissue evidence="2">Young leaves</tissue>
    </source>
</reference>
<sequence>AGANEESKTKIWVETDGGRGRGAHDEDQEGRHGDGYGLRGGEDGRPGGQGDEGIGGTGRGSQVGGWIERENK</sequence>
<proteinExistence type="predicted"/>
<evidence type="ECO:0000313" key="2">
    <source>
        <dbReference type="EMBL" id="PNX55407.1"/>
    </source>
</evidence>
<organism evidence="2 3">
    <name type="scientific">Trifolium pratense</name>
    <name type="common">Red clover</name>
    <dbReference type="NCBI Taxonomy" id="57577"/>
    <lineage>
        <taxon>Eukaryota</taxon>
        <taxon>Viridiplantae</taxon>
        <taxon>Streptophyta</taxon>
        <taxon>Embryophyta</taxon>
        <taxon>Tracheophyta</taxon>
        <taxon>Spermatophyta</taxon>
        <taxon>Magnoliopsida</taxon>
        <taxon>eudicotyledons</taxon>
        <taxon>Gunneridae</taxon>
        <taxon>Pentapetalae</taxon>
        <taxon>rosids</taxon>
        <taxon>fabids</taxon>
        <taxon>Fabales</taxon>
        <taxon>Fabaceae</taxon>
        <taxon>Papilionoideae</taxon>
        <taxon>50 kb inversion clade</taxon>
        <taxon>NPAAA clade</taxon>
        <taxon>Hologalegina</taxon>
        <taxon>IRL clade</taxon>
        <taxon>Trifolieae</taxon>
        <taxon>Trifolium</taxon>
    </lineage>
</organism>
<dbReference type="EMBL" id="ASHM01071422">
    <property type="protein sequence ID" value="PNX55407.1"/>
    <property type="molecule type" value="Genomic_DNA"/>
</dbReference>
<dbReference type="Proteomes" id="UP000236291">
    <property type="component" value="Unassembled WGS sequence"/>
</dbReference>
<name>A0A2K3JN06_TRIPR</name>
<reference evidence="2 3" key="2">
    <citation type="journal article" date="2017" name="Front. Plant Sci.">
        <title>Gene Classification and Mining of Molecular Markers Useful in Red Clover (Trifolium pratense) Breeding.</title>
        <authorList>
            <person name="Istvanek J."/>
            <person name="Dluhosova J."/>
            <person name="Dluhos P."/>
            <person name="Patkova L."/>
            <person name="Nedelnik J."/>
            <person name="Repkova J."/>
        </authorList>
    </citation>
    <scope>NUCLEOTIDE SEQUENCE [LARGE SCALE GENOMIC DNA]</scope>
    <source>
        <strain evidence="3">cv. Tatra</strain>
        <tissue evidence="2">Young leaves</tissue>
    </source>
</reference>
<feature type="compositionally biased region" description="Gly residues" evidence="1">
    <location>
        <begin position="46"/>
        <end position="63"/>
    </location>
</feature>